<evidence type="ECO:0000313" key="2">
    <source>
        <dbReference type="Proteomes" id="UP000265703"/>
    </source>
</evidence>
<protein>
    <submittedName>
        <fullName evidence="1">Uncharacterized protein</fullName>
    </submittedName>
</protein>
<comment type="caution">
    <text evidence="1">The sequence shown here is derived from an EMBL/GenBank/DDBJ whole genome shotgun (WGS) entry which is preliminary data.</text>
</comment>
<proteinExistence type="predicted"/>
<organism evidence="1 2">
    <name type="scientific">Glomus cerebriforme</name>
    <dbReference type="NCBI Taxonomy" id="658196"/>
    <lineage>
        <taxon>Eukaryota</taxon>
        <taxon>Fungi</taxon>
        <taxon>Fungi incertae sedis</taxon>
        <taxon>Mucoromycota</taxon>
        <taxon>Glomeromycotina</taxon>
        <taxon>Glomeromycetes</taxon>
        <taxon>Glomerales</taxon>
        <taxon>Glomeraceae</taxon>
        <taxon>Glomus</taxon>
    </lineage>
</organism>
<accession>A0A397TGJ5</accession>
<evidence type="ECO:0000313" key="1">
    <source>
        <dbReference type="EMBL" id="RIA94121.1"/>
    </source>
</evidence>
<dbReference type="AlphaFoldDB" id="A0A397TGJ5"/>
<sequence>MNHTHKNKHRIEGRKILLEREIYKESKKNTNSTFKKLNVPSPYSIEAVKDSCSGKSKQIKQLQTEFIKTIEIANNLYEKLKNFHREIRCRFQTQLTINMCGKEMLESILFCG</sequence>
<name>A0A397TGJ5_9GLOM</name>
<dbReference type="Proteomes" id="UP000265703">
    <property type="component" value="Unassembled WGS sequence"/>
</dbReference>
<gene>
    <name evidence="1" type="ORF">C1645_735017</name>
</gene>
<dbReference type="EMBL" id="QKYT01000089">
    <property type="protein sequence ID" value="RIA94121.1"/>
    <property type="molecule type" value="Genomic_DNA"/>
</dbReference>
<reference evidence="1 2" key="1">
    <citation type="submission" date="2018-06" db="EMBL/GenBank/DDBJ databases">
        <title>Comparative genomics reveals the genomic features of Rhizophagus irregularis, R. cerebriforme, R. diaphanum and Gigaspora rosea, and their symbiotic lifestyle signature.</title>
        <authorList>
            <person name="Morin E."/>
            <person name="San Clemente H."/>
            <person name="Chen E.C.H."/>
            <person name="De La Providencia I."/>
            <person name="Hainaut M."/>
            <person name="Kuo A."/>
            <person name="Kohler A."/>
            <person name="Murat C."/>
            <person name="Tang N."/>
            <person name="Roy S."/>
            <person name="Loubradou J."/>
            <person name="Henrissat B."/>
            <person name="Grigoriev I.V."/>
            <person name="Corradi N."/>
            <person name="Roux C."/>
            <person name="Martin F.M."/>
        </authorList>
    </citation>
    <scope>NUCLEOTIDE SEQUENCE [LARGE SCALE GENOMIC DNA]</scope>
    <source>
        <strain evidence="1 2">DAOM 227022</strain>
    </source>
</reference>
<keyword evidence="2" id="KW-1185">Reference proteome</keyword>